<reference evidence="3 4" key="1">
    <citation type="submission" date="2023-08" db="EMBL/GenBank/DDBJ databases">
        <title>Black Yeasts Isolated from many extreme environments.</title>
        <authorList>
            <person name="Coleine C."/>
            <person name="Stajich J.E."/>
            <person name="Selbmann L."/>
        </authorList>
    </citation>
    <scope>NUCLEOTIDE SEQUENCE [LARGE SCALE GENOMIC DNA]</scope>
    <source>
        <strain evidence="3 4">CCFEE 5792</strain>
    </source>
</reference>
<protein>
    <recommendedName>
        <fullName evidence="2">Calcineurin-like phosphoesterase domain-containing protein</fullName>
    </recommendedName>
</protein>
<dbReference type="GeneID" id="89973318"/>
<dbReference type="CDD" id="cd07379">
    <property type="entry name" value="MPP_239FB"/>
    <property type="match status" value="1"/>
</dbReference>
<keyword evidence="4" id="KW-1185">Reference proteome</keyword>
<accession>A0AAV9NSE5</accession>
<proteinExistence type="predicted"/>
<evidence type="ECO:0000259" key="2">
    <source>
        <dbReference type="Pfam" id="PF00149"/>
    </source>
</evidence>
<dbReference type="EMBL" id="JAVRRD010000002">
    <property type="protein sequence ID" value="KAK5063064.1"/>
    <property type="molecule type" value="Genomic_DNA"/>
</dbReference>
<feature type="compositionally biased region" description="Polar residues" evidence="1">
    <location>
        <begin position="275"/>
        <end position="284"/>
    </location>
</feature>
<dbReference type="InterPro" id="IPR051693">
    <property type="entry name" value="UPF0046_metallophosphoest"/>
</dbReference>
<dbReference type="Proteomes" id="UP001358417">
    <property type="component" value="Unassembled WGS sequence"/>
</dbReference>
<dbReference type="PANTHER" id="PTHR12905">
    <property type="entry name" value="METALLOPHOSPHOESTERASE"/>
    <property type="match status" value="1"/>
</dbReference>
<feature type="domain" description="Calcineurin-like phosphoesterase" evidence="2">
    <location>
        <begin position="13"/>
        <end position="243"/>
    </location>
</feature>
<dbReference type="GO" id="GO:0016787">
    <property type="term" value="F:hydrolase activity"/>
    <property type="evidence" value="ECO:0007669"/>
    <property type="project" value="InterPro"/>
</dbReference>
<comment type="caution">
    <text evidence="3">The sequence shown here is derived from an EMBL/GenBank/DDBJ whole genome shotgun (WGS) entry which is preliminary data.</text>
</comment>
<dbReference type="InterPro" id="IPR029052">
    <property type="entry name" value="Metallo-depent_PP-like"/>
</dbReference>
<dbReference type="AlphaFoldDB" id="A0AAV9NSE5"/>
<dbReference type="Gene3D" id="3.60.21.10">
    <property type="match status" value="1"/>
</dbReference>
<dbReference type="Pfam" id="PF00149">
    <property type="entry name" value="Metallophos"/>
    <property type="match status" value="1"/>
</dbReference>
<name>A0AAV9NSE5_9EURO</name>
<dbReference type="InterPro" id="IPR004843">
    <property type="entry name" value="Calcineurin-like_PHP"/>
</dbReference>
<evidence type="ECO:0000313" key="4">
    <source>
        <dbReference type="Proteomes" id="UP001358417"/>
    </source>
</evidence>
<evidence type="ECO:0000256" key="1">
    <source>
        <dbReference type="SAM" id="MobiDB-lite"/>
    </source>
</evidence>
<dbReference type="RefSeq" id="XP_064711336.1">
    <property type="nucleotide sequence ID" value="XM_064848712.1"/>
</dbReference>
<organism evidence="3 4">
    <name type="scientific">Exophiala bonariae</name>
    <dbReference type="NCBI Taxonomy" id="1690606"/>
    <lineage>
        <taxon>Eukaryota</taxon>
        <taxon>Fungi</taxon>
        <taxon>Dikarya</taxon>
        <taxon>Ascomycota</taxon>
        <taxon>Pezizomycotina</taxon>
        <taxon>Eurotiomycetes</taxon>
        <taxon>Chaetothyriomycetidae</taxon>
        <taxon>Chaetothyriales</taxon>
        <taxon>Herpotrichiellaceae</taxon>
        <taxon>Exophiala</taxon>
    </lineage>
</organism>
<gene>
    <name evidence="3" type="ORF">LTR84_005140</name>
</gene>
<sequence>MASSTFTQRVRTRILIISDTHCALPRPSDNNTNDDRVPFQYPLPTADVLVHCGDLTSNGRVEQHLKALELINSISAELKIVIPGNHDLTLDRAYYDRYPNEHCGWHKYSDDVLREIKDMYESEKTRERGIRYLEEGTASFTLKSGARLNVYASGWQPEFCNWAFGYSRDHDRYNRPLQGGSGPGNPVPDFDTAGGGVDIMITHGPPKGLLDRTVDGMEVGCEHLLEAVRRCRPLVHCFGHIHEGWGALVKDWDVAERPLLTASEDTTDEVLESSMPPSCNTDTPDSIKKREKDVTVPDYEEQARQRGVFVDATGLKHGKETLFVNASIMTHWYKPLQAPWIVDVDLPMAT</sequence>
<feature type="region of interest" description="Disordered" evidence="1">
    <location>
        <begin position="264"/>
        <end position="288"/>
    </location>
</feature>
<evidence type="ECO:0000313" key="3">
    <source>
        <dbReference type="EMBL" id="KAK5063064.1"/>
    </source>
</evidence>
<dbReference type="SUPFAM" id="SSF56300">
    <property type="entry name" value="Metallo-dependent phosphatases"/>
    <property type="match status" value="1"/>
</dbReference>
<dbReference type="PANTHER" id="PTHR12905:SF0">
    <property type="entry name" value="CALCINEURIN-LIKE PHOSPHOESTERASE DOMAIN-CONTAINING PROTEIN"/>
    <property type="match status" value="1"/>
</dbReference>